<protein>
    <submittedName>
        <fullName evidence="1">42460_t:CDS:1</fullName>
    </submittedName>
</protein>
<organism evidence="1 2">
    <name type="scientific">Gigaspora margarita</name>
    <dbReference type="NCBI Taxonomy" id="4874"/>
    <lineage>
        <taxon>Eukaryota</taxon>
        <taxon>Fungi</taxon>
        <taxon>Fungi incertae sedis</taxon>
        <taxon>Mucoromycota</taxon>
        <taxon>Glomeromycotina</taxon>
        <taxon>Glomeromycetes</taxon>
        <taxon>Diversisporales</taxon>
        <taxon>Gigasporaceae</taxon>
        <taxon>Gigaspora</taxon>
    </lineage>
</organism>
<evidence type="ECO:0000313" key="2">
    <source>
        <dbReference type="Proteomes" id="UP000789901"/>
    </source>
</evidence>
<sequence>EEAYAIKEKEQLISDPNRKIISKKGIVEDLTAHTNCQIEVTGIETDYVGWNEEIEEELEITNEWVGYYQLGNSDLNPIPITEAYFIDLSQWEERGWNYAEMLASDIDYTSDEFDGLLTFDGS</sequence>
<proteinExistence type="predicted"/>
<dbReference type="EMBL" id="CAJVQB010035084">
    <property type="protein sequence ID" value="CAG8822077.1"/>
    <property type="molecule type" value="Genomic_DNA"/>
</dbReference>
<reference evidence="1 2" key="1">
    <citation type="submission" date="2021-06" db="EMBL/GenBank/DDBJ databases">
        <authorList>
            <person name="Kallberg Y."/>
            <person name="Tangrot J."/>
            <person name="Rosling A."/>
        </authorList>
    </citation>
    <scope>NUCLEOTIDE SEQUENCE [LARGE SCALE GENOMIC DNA]</scope>
    <source>
        <strain evidence="1 2">120-4 pot B 10/14</strain>
    </source>
</reference>
<keyword evidence="2" id="KW-1185">Reference proteome</keyword>
<gene>
    <name evidence="1" type="ORF">GMARGA_LOCUS27997</name>
</gene>
<comment type="caution">
    <text evidence="1">The sequence shown here is derived from an EMBL/GenBank/DDBJ whole genome shotgun (WGS) entry which is preliminary data.</text>
</comment>
<name>A0ABN7W8M6_GIGMA</name>
<feature type="non-terminal residue" evidence="1">
    <location>
        <position position="1"/>
    </location>
</feature>
<evidence type="ECO:0000313" key="1">
    <source>
        <dbReference type="EMBL" id="CAG8822077.1"/>
    </source>
</evidence>
<dbReference type="Proteomes" id="UP000789901">
    <property type="component" value="Unassembled WGS sequence"/>
</dbReference>
<accession>A0ABN7W8M6</accession>
<feature type="non-terminal residue" evidence="1">
    <location>
        <position position="122"/>
    </location>
</feature>